<proteinExistence type="predicted"/>
<accession>A0AA47M982</accession>
<dbReference type="InterPro" id="IPR032675">
    <property type="entry name" value="LRR_dom_sf"/>
</dbReference>
<reference evidence="6" key="1">
    <citation type="journal article" date="2023" name="Front. Mar. Sci.">
        <title>A new Merluccius polli reference genome to investigate the effects of global change in West African waters.</title>
        <authorList>
            <person name="Mateo J.L."/>
            <person name="Blanco-Fernandez C."/>
            <person name="Garcia-Vazquez E."/>
            <person name="Machado-Schiaffino G."/>
        </authorList>
    </citation>
    <scope>NUCLEOTIDE SEQUENCE</scope>
    <source>
        <strain evidence="6">C29</strain>
        <tissue evidence="6">Fin</tissue>
    </source>
</reference>
<dbReference type="InterPro" id="IPR003591">
    <property type="entry name" value="Leu-rich_rpt_typical-subtyp"/>
</dbReference>
<feature type="compositionally biased region" description="Basic and acidic residues" evidence="5">
    <location>
        <begin position="385"/>
        <end position="399"/>
    </location>
</feature>
<dbReference type="SUPFAM" id="SSF52058">
    <property type="entry name" value="L domain-like"/>
    <property type="match status" value="1"/>
</dbReference>
<evidence type="ECO:0000256" key="1">
    <source>
        <dbReference type="ARBA" id="ARBA00004496"/>
    </source>
</evidence>
<dbReference type="SMART" id="SM00369">
    <property type="entry name" value="LRR_TYP"/>
    <property type="match status" value="5"/>
</dbReference>
<dbReference type="AlphaFoldDB" id="A0AA47M982"/>
<protein>
    <submittedName>
        <fullName evidence="6">X-ray radiation resistance-associated protein 1</fullName>
    </submittedName>
</protein>
<feature type="region of interest" description="Disordered" evidence="5">
    <location>
        <begin position="481"/>
        <end position="509"/>
    </location>
</feature>
<dbReference type="GO" id="GO:0005737">
    <property type="term" value="C:cytoplasm"/>
    <property type="evidence" value="ECO:0007669"/>
    <property type="project" value="UniProtKB-SubCell"/>
</dbReference>
<feature type="region of interest" description="Disordered" evidence="5">
    <location>
        <begin position="215"/>
        <end position="252"/>
    </location>
</feature>
<dbReference type="Gene3D" id="3.80.10.10">
    <property type="entry name" value="Ribonuclease Inhibitor"/>
    <property type="match status" value="2"/>
</dbReference>
<evidence type="ECO:0000256" key="5">
    <source>
        <dbReference type="SAM" id="MobiDB-lite"/>
    </source>
</evidence>
<feature type="region of interest" description="Disordered" evidence="5">
    <location>
        <begin position="337"/>
        <end position="399"/>
    </location>
</feature>
<evidence type="ECO:0000256" key="3">
    <source>
        <dbReference type="ARBA" id="ARBA00022614"/>
    </source>
</evidence>
<keyword evidence="3" id="KW-0433">Leucine-rich repeat</keyword>
<evidence type="ECO:0000256" key="4">
    <source>
        <dbReference type="ARBA" id="ARBA00022737"/>
    </source>
</evidence>
<dbReference type="PROSITE" id="PS51450">
    <property type="entry name" value="LRR"/>
    <property type="match status" value="1"/>
</dbReference>
<sequence length="619" mass="68502">MEQRGRDSRRTRTNGPGPSAGSDCAAAGNTLDGSLLIRLHCVENPSDLCSIDISEQRLTSVKNEDFKEFDNIVYINAWDNYLSIESFRSFGLLRELDLSLNGCCDMRFNPEDFPHLEVLDLSYNNVSEADVVCLGRLAGLKVLCLTGNRLHRLPADMAGSDRRPAPPAPGDSEQPQFGALETLTLDDNRLSSDVFHSLANLTRLQHLNLQGNNISEIPSMLPHGDGGQFKQHTTERQTQTRSNQGHFLGTSQPSVGEVAYSVPLPQLRFLSLAHNKIAEEEALLAAALFPNLSELLIHNNPLTSQRTGDPPLLTYLLSVRRGVKVKRVDKPEVEKPSVMLTESLKHKVRKKEKVPKRPSLTERPHGSLQGRESQDVPKDTSSSQAKDEEREENAVRDPITDAVDEANQQAESFFFTQDTGDTGVRTQNLSVGSHTPLDYLALDKRLICCVKIQFASRLAGFVFPATDFRFRFNFTLSSHLQPGDPRQEELGSDAAEGAKKTGGKKRSAAVSEKFKDHSILMDANSGAADVVQQATGIQTAVRTLERTLQRLMLCRDVETKPPNHRKQPHTSTEERLTKVQQGEKDIKSNNNTVRKIPLSGVSTGGVSDGQQVNQQVYRD</sequence>
<feature type="compositionally biased region" description="Basic and acidic residues" evidence="5">
    <location>
        <begin position="571"/>
        <end position="587"/>
    </location>
</feature>
<dbReference type="PANTHER" id="PTHR22710:SF2">
    <property type="entry name" value="X-RAY RADIATION RESISTANCE-ASSOCIATED PROTEIN 1"/>
    <property type="match status" value="1"/>
</dbReference>
<evidence type="ECO:0000313" key="6">
    <source>
        <dbReference type="EMBL" id="KAK0135955.1"/>
    </source>
</evidence>
<feature type="compositionally biased region" description="Basic residues" evidence="5">
    <location>
        <begin position="346"/>
        <end position="356"/>
    </location>
</feature>
<feature type="compositionally biased region" description="Basic and acidic residues" evidence="5">
    <location>
        <begin position="1"/>
        <end position="10"/>
    </location>
</feature>
<dbReference type="Pfam" id="PF00560">
    <property type="entry name" value="LRR_1"/>
    <property type="match status" value="1"/>
</dbReference>
<dbReference type="Proteomes" id="UP001174136">
    <property type="component" value="Unassembled WGS sequence"/>
</dbReference>
<comment type="subcellular location">
    <subcellularLocation>
        <location evidence="1">Cytoplasm</location>
    </subcellularLocation>
</comment>
<feature type="region of interest" description="Disordered" evidence="5">
    <location>
        <begin position="1"/>
        <end position="25"/>
    </location>
</feature>
<keyword evidence="7" id="KW-1185">Reference proteome</keyword>
<dbReference type="PANTHER" id="PTHR22710">
    <property type="entry name" value="X-RAY RADIATION RESISTANCE ASSOCIATED PROTEIN 1 XRRA1"/>
    <property type="match status" value="1"/>
</dbReference>
<feature type="region of interest" description="Disordered" evidence="5">
    <location>
        <begin position="559"/>
        <end position="619"/>
    </location>
</feature>
<feature type="compositionally biased region" description="Polar residues" evidence="5">
    <location>
        <begin position="608"/>
        <end position="619"/>
    </location>
</feature>
<dbReference type="InterPro" id="IPR001611">
    <property type="entry name" value="Leu-rich_rpt"/>
</dbReference>
<gene>
    <name evidence="6" type="primary">Xrra1_1</name>
    <name evidence="6" type="ORF">N1851_028160</name>
</gene>
<evidence type="ECO:0000256" key="2">
    <source>
        <dbReference type="ARBA" id="ARBA00022490"/>
    </source>
</evidence>
<feature type="region of interest" description="Disordered" evidence="5">
    <location>
        <begin position="155"/>
        <end position="176"/>
    </location>
</feature>
<keyword evidence="4" id="KW-0677">Repeat</keyword>
<feature type="compositionally biased region" description="Polar residues" evidence="5">
    <location>
        <begin position="236"/>
        <end position="252"/>
    </location>
</feature>
<dbReference type="GO" id="GO:0005634">
    <property type="term" value="C:nucleus"/>
    <property type="evidence" value="ECO:0007669"/>
    <property type="project" value="TreeGrafter"/>
</dbReference>
<keyword evidence="2" id="KW-0963">Cytoplasm</keyword>
<comment type="caution">
    <text evidence="6">The sequence shown here is derived from an EMBL/GenBank/DDBJ whole genome shotgun (WGS) entry which is preliminary data.</text>
</comment>
<organism evidence="6 7">
    <name type="scientific">Merluccius polli</name>
    <name type="common">Benguela hake</name>
    <name type="synonym">Merluccius cadenati</name>
    <dbReference type="NCBI Taxonomy" id="89951"/>
    <lineage>
        <taxon>Eukaryota</taxon>
        <taxon>Metazoa</taxon>
        <taxon>Chordata</taxon>
        <taxon>Craniata</taxon>
        <taxon>Vertebrata</taxon>
        <taxon>Euteleostomi</taxon>
        <taxon>Actinopterygii</taxon>
        <taxon>Neopterygii</taxon>
        <taxon>Teleostei</taxon>
        <taxon>Neoteleostei</taxon>
        <taxon>Acanthomorphata</taxon>
        <taxon>Zeiogadaria</taxon>
        <taxon>Gadariae</taxon>
        <taxon>Gadiformes</taxon>
        <taxon>Gadoidei</taxon>
        <taxon>Merlucciidae</taxon>
        <taxon>Merluccius</taxon>
    </lineage>
</organism>
<name>A0AA47M982_MERPO</name>
<dbReference type="EMBL" id="JAOPHQ010005324">
    <property type="protein sequence ID" value="KAK0135955.1"/>
    <property type="molecule type" value="Genomic_DNA"/>
</dbReference>
<evidence type="ECO:0000313" key="7">
    <source>
        <dbReference type="Proteomes" id="UP001174136"/>
    </source>
</evidence>